<evidence type="ECO:0000313" key="2">
    <source>
        <dbReference type="Proteomes" id="UP000298138"/>
    </source>
</evidence>
<dbReference type="Proteomes" id="UP000298138">
    <property type="component" value="Unassembled WGS sequence"/>
</dbReference>
<keyword evidence="2" id="KW-1185">Reference proteome</keyword>
<proteinExistence type="predicted"/>
<accession>A0A4S2MQ99</accession>
<reference evidence="1 2" key="1">
    <citation type="submission" date="2019-04" db="EMBL/GenBank/DDBJ databases">
        <title>Comparative genomics and transcriptomics to analyze fruiting body development in filamentous ascomycetes.</title>
        <authorList>
            <consortium name="DOE Joint Genome Institute"/>
            <person name="Lutkenhaus R."/>
            <person name="Traeger S."/>
            <person name="Breuer J."/>
            <person name="Kuo A."/>
            <person name="Lipzen A."/>
            <person name="Pangilinan J."/>
            <person name="Dilworth D."/>
            <person name="Sandor L."/>
            <person name="Poggeler S."/>
            <person name="Barry K."/>
            <person name="Grigoriev I.V."/>
            <person name="Nowrousian M."/>
        </authorList>
    </citation>
    <scope>NUCLEOTIDE SEQUENCE [LARGE SCALE GENOMIC DNA]</scope>
    <source>
        <strain evidence="1 2">CBS 389.68</strain>
    </source>
</reference>
<gene>
    <name evidence="1" type="ORF">EX30DRAFT_373145</name>
</gene>
<protein>
    <submittedName>
        <fullName evidence="1">Uncharacterized protein</fullName>
    </submittedName>
</protein>
<dbReference type="EMBL" id="ML220132">
    <property type="protein sequence ID" value="TGZ79391.1"/>
    <property type="molecule type" value="Genomic_DNA"/>
</dbReference>
<dbReference type="InParanoid" id="A0A4S2MQ99"/>
<organism evidence="1 2">
    <name type="scientific">Ascodesmis nigricans</name>
    <dbReference type="NCBI Taxonomy" id="341454"/>
    <lineage>
        <taxon>Eukaryota</taxon>
        <taxon>Fungi</taxon>
        <taxon>Dikarya</taxon>
        <taxon>Ascomycota</taxon>
        <taxon>Pezizomycotina</taxon>
        <taxon>Pezizomycetes</taxon>
        <taxon>Pezizales</taxon>
        <taxon>Ascodesmidaceae</taxon>
        <taxon>Ascodesmis</taxon>
    </lineage>
</organism>
<name>A0A4S2MQ99_9PEZI</name>
<evidence type="ECO:0000313" key="1">
    <source>
        <dbReference type="EMBL" id="TGZ79391.1"/>
    </source>
</evidence>
<dbReference type="OrthoDB" id="2013972at2759"/>
<dbReference type="AlphaFoldDB" id="A0A4S2MQ99"/>
<sequence length="82" mass="9114">MAPGGQVEIAGYKHTLDWFLCDDGTIPADSAYHKYMGAVGPCCKKLGVNSTLHGEDYQELLEKAEFVDVRVYIFKIPFGTWA</sequence>